<dbReference type="Pfam" id="PF06969">
    <property type="entry name" value="HemN_C"/>
    <property type="match status" value="1"/>
</dbReference>
<comment type="similarity">
    <text evidence="3 15">Belongs to the anaerobic coproporphyrinogen-III oxidase family.</text>
</comment>
<comment type="subcellular location">
    <subcellularLocation>
        <location evidence="1 15">Cytoplasm</location>
    </subcellularLocation>
</comment>
<feature type="binding site" evidence="16">
    <location>
        <begin position="112"/>
        <end position="113"/>
    </location>
    <ligand>
        <name>S-adenosyl-L-methionine</name>
        <dbReference type="ChEBI" id="CHEBI:59789"/>
        <label>2</label>
    </ligand>
</feature>
<evidence type="ECO:0000256" key="10">
    <source>
        <dbReference type="ARBA" id="ARBA00023004"/>
    </source>
</evidence>
<dbReference type="InterPro" id="IPR023404">
    <property type="entry name" value="rSAM_horseshoe"/>
</dbReference>
<feature type="binding site" evidence="16">
    <location>
        <position position="208"/>
    </location>
    <ligand>
        <name>S-adenosyl-L-methionine</name>
        <dbReference type="ChEBI" id="CHEBI:59789"/>
        <label>2</label>
    </ligand>
</feature>
<keyword evidence="6 15" id="KW-0963">Cytoplasm</keyword>
<dbReference type="PANTHER" id="PTHR13932">
    <property type="entry name" value="COPROPORPHYRINIGEN III OXIDASE"/>
    <property type="match status" value="1"/>
</dbReference>
<dbReference type="UniPathway" id="UPA00251">
    <property type="reaction ID" value="UER00323"/>
</dbReference>
<evidence type="ECO:0000256" key="13">
    <source>
        <dbReference type="ARBA" id="ARBA00024295"/>
    </source>
</evidence>
<dbReference type="SFLD" id="SFLDG01065">
    <property type="entry name" value="anaerobic_coproporphyrinogen-I"/>
    <property type="match status" value="1"/>
</dbReference>
<evidence type="ECO:0000256" key="15">
    <source>
        <dbReference type="PIRNR" id="PIRNR000167"/>
    </source>
</evidence>
<dbReference type="Proteomes" id="UP000199670">
    <property type="component" value="Unassembled WGS sequence"/>
</dbReference>
<dbReference type="SUPFAM" id="SSF102114">
    <property type="entry name" value="Radical SAM enzymes"/>
    <property type="match status" value="1"/>
</dbReference>
<feature type="binding site" evidence="16">
    <location>
        <position position="144"/>
    </location>
    <ligand>
        <name>S-adenosyl-L-methionine</name>
        <dbReference type="ChEBI" id="CHEBI:59789"/>
        <label>1</label>
    </ligand>
</feature>
<name>A0A1C3YNS6_9GAMM</name>
<keyword evidence="9 15" id="KW-0560">Oxidoreductase</keyword>
<evidence type="ECO:0000256" key="11">
    <source>
        <dbReference type="ARBA" id="ARBA00023014"/>
    </source>
</evidence>
<dbReference type="GO" id="GO:0005737">
    <property type="term" value="C:cytoplasm"/>
    <property type="evidence" value="ECO:0007669"/>
    <property type="project" value="UniProtKB-SubCell"/>
</dbReference>
<comment type="function">
    <text evidence="13">Involved in the heme biosynthesis. Catalyzes the anaerobic oxidative decarboxylation of propionate groups of rings A and B of coproporphyrinogen III to yield the vinyl groups in protoporphyrinogen IX.</text>
</comment>
<evidence type="ECO:0000256" key="9">
    <source>
        <dbReference type="ARBA" id="ARBA00023002"/>
    </source>
</evidence>
<organism evidence="19 20">
    <name type="scientific">Gilliamella bombicola</name>
    <dbReference type="NCBI Taxonomy" id="1798182"/>
    <lineage>
        <taxon>Bacteria</taxon>
        <taxon>Pseudomonadati</taxon>
        <taxon>Pseudomonadota</taxon>
        <taxon>Gammaproteobacteria</taxon>
        <taxon>Orbales</taxon>
        <taxon>Orbaceae</taxon>
        <taxon>Gilliamella</taxon>
    </lineage>
</organism>
<dbReference type="PANTHER" id="PTHR13932:SF6">
    <property type="entry name" value="OXYGEN-INDEPENDENT COPROPORPHYRINOGEN III OXIDASE"/>
    <property type="match status" value="1"/>
</dbReference>
<keyword evidence="7 15" id="KW-0949">S-adenosyl-L-methionine</keyword>
<feature type="binding site" evidence="16">
    <location>
        <position position="328"/>
    </location>
    <ligand>
        <name>S-adenosyl-L-methionine</name>
        <dbReference type="ChEBI" id="CHEBI:59789"/>
        <label>1</label>
    </ligand>
</feature>
<dbReference type="InterPro" id="IPR006638">
    <property type="entry name" value="Elp3/MiaA/NifB-like_rSAM"/>
</dbReference>
<dbReference type="Gene3D" id="1.10.10.920">
    <property type="match status" value="1"/>
</dbReference>
<dbReference type="Pfam" id="PF04055">
    <property type="entry name" value="Radical_SAM"/>
    <property type="match status" value="1"/>
</dbReference>
<dbReference type="FunFam" id="3.80.30.20:FF:000012">
    <property type="entry name" value="Coproporphyrinogen-III oxidase"/>
    <property type="match status" value="1"/>
</dbReference>
<evidence type="ECO:0000256" key="12">
    <source>
        <dbReference type="ARBA" id="ARBA00023244"/>
    </source>
</evidence>
<dbReference type="SMART" id="SM00729">
    <property type="entry name" value="Elp3"/>
    <property type="match status" value="1"/>
</dbReference>
<dbReference type="PIRSF" id="PIRSF000167">
    <property type="entry name" value="HemN"/>
    <property type="match status" value="1"/>
</dbReference>
<keyword evidence="20" id="KW-1185">Reference proteome</keyword>
<dbReference type="GO" id="GO:0051989">
    <property type="term" value="F:coproporphyrinogen dehydrogenase activity"/>
    <property type="evidence" value="ECO:0007669"/>
    <property type="project" value="UniProtKB-EC"/>
</dbReference>
<feature type="domain" description="Radical SAM core" evidence="18">
    <location>
        <begin position="46"/>
        <end position="279"/>
    </location>
</feature>
<comment type="subunit">
    <text evidence="4">Monomer.</text>
</comment>
<reference evidence="20" key="1">
    <citation type="submission" date="2016-08" db="EMBL/GenBank/DDBJ databases">
        <authorList>
            <person name="Varghese N."/>
            <person name="Submissions Spin"/>
        </authorList>
    </citation>
    <scope>NUCLEOTIDE SEQUENCE [LARGE SCALE GENOMIC DNA]</scope>
    <source>
        <strain evidence="20">R-53248</strain>
    </source>
</reference>
<dbReference type="FunFam" id="1.10.10.920:FF:000001">
    <property type="entry name" value="Coproporphyrinogen-III oxidase"/>
    <property type="match status" value="1"/>
</dbReference>
<comment type="catalytic activity">
    <reaction evidence="14 15">
        <text>coproporphyrinogen III + 2 S-adenosyl-L-methionine = protoporphyrinogen IX + 2 5'-deoxyadenosine + 2 L-methionine + 2 CO2</text>
        <dbReference type="Rhea" id="RHEA:15425"/>
        <dbReference type="ChEBI" id="CHEBI:16526"/>
        <dbReference type="ChEBI" id="CHEBI:17319"/>
        <dbReference type="ChEBI" id="CHEBI:57307"/>
        <dbReference type="ChEBI" id="CHEBI:57309"/>
        <dbReference type="ChEBI" id="CHEBI:57844"/>
        <dbReference type="ChEBI" id="CHEBI:59789"/>
        <dbReference type="EC" id="1.3.98.3"/>
    </reaction>
</comment>
<dbReference type="GO" id="GO:0006782">
    <property type="term" value="P:protoporphyrinogen IX biosynthetic process"/>
    <property type="evidence" value="ECO:0007669"/>
    <property type="project" value="UniProtKB-UniPathway"/>
</dbReference>
<dbReference type="AlphaFoldDB" id="A0A1C3YNS6"/>
<evidence type="ECO:0000313" key="20">
    <source>
        <dbReference type="Proteomes" id="UP000199670"/>
    </source>
</evidence>
<dbReference type="InterPro" id="IPR004558">
    <property type="entry name" value="Coprogen_oxidase_HemN"/>
</dbReference>
<feature type="binding site" evidence="17">
    <location>
        <position position="68"/>
    </location>
    <ligand>
        <name>[4Fe-4S] cluster</name>
        <dbReference type="ChEBI" id="CHEBI:49883"/>
        <note>4Fe-4S-S-AdoMet</note>
    </ligand>
</feature>
<dbReference type="EC" id="1.3.98.3" evidence="15"/>
<evidence type="ECO:0000256" key="7">
    <source>
        <dbReference type="ARBA" id="ARBA00022691"/>
    </source>
</evidence>
<keyword evidence="10 15" id="KW-0408">Iron</keyword>
<feature type="binding site" evidence="16">
    <location>
        <position position="171"/>
    </location>
    <ligand>
        <name>S-adenosyl-L-methionine</name>
        <dbReference type="ChEBI" id="CHEBI:59789"/>
        <label>2</label>
    </ligand>
</feature>
<evidence type="ECO:0000256" key="3">
    <source>
        <dbReference type="ARBA" id="ARBA00005493"/>
    </source>
</evidence>
<dbReference type="GO" id="GO:0051539">
    <property type="term" value="F:4 iron, 4 sulfur cluster binding"/>
    <property type="evidence" value="ECO:0007669"/>
    <property type="project" value="UniProtKB-KW"/>
</dbReference>
<dbReference type="STRING" id="1798182.GA0061081_1019"/>
<feature type="binding site" evidence="16">
    <location>
        <position position="111"/>
    </location>
    <ligand>
        <name>S-adenosyl-L-methionine</name>
        <dbReference type="ChEBI" id="CHEBI:59789"/>
        <label>1</label>
    </ligand>
</feature>
<keyword evidence="12 15" id="KW-0627">Porphyrin biosynthesis</keyword>
<feature type="binding site" evidence="16">
    <location>
        <position position="183"/>
    </location>
    <ligand>
        <name>S-adenosyl-L-methionine</name>
        <dbReference type="ChEBI" id="CHEBI:59789"/>
        <label>2</label>
    </ligand>
</feature>
<keyword evidence="11 15" id="KW-0411">Iron-sulfur</keyword>
<dbReference type="SFLD" id="SFLDF00277">
    <property type="entry name" value="oxygen-independent_coproporphy"/>
    <property type="match status" value="1"/>
</dbReference>
<protein>
    <recommendedName>
        <fullName evidence="15">Coproporphyrinogen-III oxidase</fullName>
        <ecNumber evidence="15">1.3.98.3</ecNumber>
    </recommendedName>
</protein>
<evidence type="ECO:0000256" key="1">
    <source>
        <dbReference type="ARBA" id="ARBA00004496"/>
    </source>
</evidence>
<comment type="pathway">
    <text evidence="2 15">Porphyrin-containing compound metabolism; protoporphyrin-IX biosynthesis; protoporphyrinogen-IX from coproporphyrinogen-III (AdoMet route): step 1/1.</text>
</comment>
<feature type="binding site" evidence="16">
    <location>
        <position position="242"/>
    </location>
    <ligand>
        <name>S-adenosyl-L-methionine</name>
        <dbReference type="ChEBI" id="CHEBI:59789"/>
        <label>2</label>
    </ligand>
</feature>
<dbReference type="Gene3D" id="3.80.30.20">
    <property type="entry name" value="tm_1862 like domain"/>
    <property type="match status" value="1"/>
</dbReference>
<feature type="binding site" evidence="16">
    <location>
        <begin position="67"/>
        <end position="69"/>
    </location>
    <ligand>
        <name>S-adenosyl-L-methionine</name>
        <dbReference type="ChEBI" id="CHEBI:59789"/>
        <label>2</label>
    </ligand>
</feature>
<dbReference type="InterPro" id="IPR058240">
    <property type="entry name" value="rSAM_sf"/>
</dbReference>
<evidence type="ECO:0000259" key="18">
    <source>
        <dbReference type="PROSITE" id="PS51918"/>
    </source>
</evidence>
<evidence type="ECO:0000256" key="5">
    <source>
        <dbReference type="ARBA" id="ARBA00022485"/>
    </source>
</evidence>
<evidence type="ECO:0000256" key="2">
    <source>
        <dbReference type="ARBA" id="ARBA00004785"/>
    </source>
</evidence>
<dbReference type="InterPro" id="IPR034505">
    <property type="entry name" value="Coproporphyrinogen-III_oxidase"/>
</dbReference>
<dbReference type="SFLD" id="SFLDS00029">
    <property type="entry name" value="Radical_SAM"/>
    <property type="match status" value="1"/>
</dbReference>
<sequence>MTNMQLWDQALIEKYNYSGPRYTSYPTALEFNENFNEQDFLSAAARYPTKSLSLYVHIPFCHKLCYFCGCNKLITRQTQKVTKYLDILDIEIAKRAKLFNNRTVTQMHWGGGTPTFLTNDEITRLITSLKKHFNFADNAELSIEIDPREITPQTIDHLAHVGFNRLSMGIQDFNHEIQNLINREQDETLIRSLINQARKNNFDSISLDLIYGLPKQTVTSFTETLNKVIDISPDRLSVFNYAHLPSRFAAQRKIKDADLPNANQKLQILYTSIQKLTEAGYQFIGMDHFAKPTDELAIAQQENQLHRNFQGYTTQGDADLLGLGVSAISMLGDSYAQNQKDLRSYQTQVEQKGHGLWKGFTLNRDDIIRRDVIKQLICHFYLDKKAIEEQFHIQFDNYFAEDLKLLAPLQQDGLVTVNDKIIKVQPKGHLLIRNICMCFDIYMRKMARQQQFSRVI</sequence>
<keyword evidence="8 15" id="KW-0479">Metal-binding</keyword>
<evidence type="ECO:0000256" key="6">
    <source>
        <dbReference type="ARBA" id="ARBA00022490"/>
    </source>
</evidence>
<comment type="cofactor">
    <cofactor evidence="15 17">
        <name>[4Fe-4S] cluster</name>
        <dbReference type="ChEBI" id="CHEBI:49883"/>
    </cofactor>
    <text evidence="15 17">Binds 1 [4Fe-4S] cluster. The cluster is coordinated with 3 cysteines and an exchangeable S-adenosyl-L-methionine.</text>
</comment>
<dbReference type="EMBL" id="FMAQ01000001">
    <property type="protein sequence ID" value="SCB71688.1"/>
    <property type="molecule type" value="Genomic_DNA"/>
</dbReference>
<keyword evidence="5 15" id="KW-0004">4Fe-4S</keyword>
<dbReference type="InterPro" id="IPR010723">
    <property type="entry name" value="HemN_C"/>
</dbReference>
<evidence type="ECO:0000256" key="16">
    <source>
        <dbReference type="PIRSR" id="PIRSR000167-1"/>
    </source>
</evidence>
<dbReference type="RefSeq" id="WP_091345894.1">
    <property type="nucleotide sequence ID" value="NZ_FMAQ01000001.1"/>
</dbReference>
<feature type="binding site" evidence="16">
    <location>
        <position position="55"/>
    </location>
    <ligand>
        <name>S-adenosyl-L-methionine</name>
        <dbReference type="ChEBI" id="CHEBI:59789"/>
        <label>1</label>
    </ligand>
</feature>
<dbReference type="NCBIfam" id="TIGR00538">
    <property type="entry name" value="hemN"/>
    <property type="match status" value="1"/>
</dbReference>
<gene>
    <name evidence="19" type="ORF">GA0061081_1019</name>
</gene>
<dbReference type="OrthoDB" id="9808022at2"/>
<dbReference type="GO" id="GO:0046872">
    <property type="term" value="F:metal ion binding"/>
    <property type="evidence" value="ECO:0007669"/>
    <property type="project" value="UniProtKB-KW"/>
</dbReference>
<evidence type="ECO:0000256" key="14">
    <source>
        <dbReference type="ARBA" id="ARBA00048321"/>
    </source>
</evidence>
<evidence type="ECO:0000256" key="17">
    <source>
        <dbReference type="PIRSR" id="PIRSR000167-2"/>
    </source>
</evidence>
<accession>A0A1C3YNS6</accession>
<feature type="binding site" evidence="17">
    <location>
        <position position="65"/>
    </location>
    <ligand>
        <name>[4Fe-4S] cluster</name>
        <dbReference type="ChEBI" id="CHEBI:49883"/>
        <note>4Fe-4S-S-AdoMet</note>
    </ligand>
</feature>
<proteinExistence type="inferred from homology"/>
<dbReference type="InterPro" id="IPR007197">
    <property type="entry name" value="rSAM"/>
</dbReference>
<evidence type="ECO:0000256" key="4">
    <source>
        <dbReference type="ARBA" id="ARBA00011245"/>
    </source>
</evidence>
<evidence type="ECO:0000313" key="19">
    <source>
        <dbReference type="EMBL" id="SCB71688.1"/>
    </source>
</evidence>
<dbReference type="GO" id="GO:0004109">
    <property type="term" value="F:coproporphyrinogen oxidase activity"/>
    <property type="evidence" value="ECO:0007669"/>
    <property type="project" value="InterPro"/>
</dbReference>
<dbReference type="PROSITE" id="PS51918">
    <property type="entry name" value="RADICAL_SAM"/>
    <property type="match status" value="1"/>
</dbReference>
<dbReference type="CDD" id="cd01335">
    <property type="entry name" value="Radical_SAM"/>
    <property type="match status" value="1"/>
</dbReference>
<evidence type="ECO:0000256" key="8">
    <source>
        <dbReference type="ARBA" id="ARBA00022723"/>
    </source>
</evidence>
<feature type="binding site" evidence="17">
    <location>
        <position position="61"/>
    </location>
    <ligand>
        <name>[4Fe-4S] cluster</name>
        <dbReference type="ChEBI" id="CHEBI:49883"/>
        <note>4Fe-4S-S-AdoMet</note>
    </ligand>
</feature>